<evidence type="ECO:0000313" key="2">
    <source>
        <dbReference type="Proteomes" id="UP001177021"/>
    </source>
</evidence>
<dbReference type="EMBL" id="CASHSV030000823">
    <property type="protein sequence ID" value="CAJ2678451.1"/>
    <property type="molecule type" value="Genomic_DNA"/>
</dbReference>
<gene>
    <name evidence="1" type="ORF">MILVUS5_LOCUS40732</name>
</gene>
<accession>A0ACB0MD33</accession>
<reference evidence="1" key="1">
    <citation type="submission" date="2023-10" db="EMBL/GenBank/DDBJ databases">
        <authorList>
            <person name="Rodriguez Cubillos JULIANA M."/>
            <person name="De Vega J."/>
        </authorList>
    </citation>
    <scope>NUCLEOTIDE SEQUENCE</scope>
</reference>
<protein>
    <submittedName>
        <fullName evidence="1">Uncharacterized protein</fullName>
    </submittedName>
</protein>
<evidence type="ECO:0000313" key="1">
    <source>
        <dbReference type="EMBL" id="CAJ2678451.1"/>
    </source>
</evidence>
<dbReference type="Proteomes" id="UP001177021">
    <property type="component" value="Unassembled WGS sequence"/>
</dbReference>
<name>A0ACB0MD33_TRIPR</name>
<comment type="caution">
    <text evidence="1">The sequence shown here is derived from an EMBL/GenBank/DDBJ whole genome shotgun (WGS) entry which is preliminary data.</text>
</comment>
<sequence length="79" mass="9198">MNNPVSNTGNNISKRTFSCASRHAELHIFLYSQRGIDSIKDEINRQFCTKGLFRVYRISIAILLLTQQRNFTISDEIKY</sequence>
<proteinExistence type="predicted"/>
<keyword evidence="2" id="KW-1185">Reference proteome</keyword>
<organism evidence="1 2">
    <name type="scientific">Trifolium pratense</name>
    <name type="common">Red clover</name>
    <dbReference type="NCBI Taxonomy" id="57577"/>
    <lineage>
        <taxon>Eukaryota</taxon>
        <taxon>Viridiplantae</taxon>
        <taxon>Streptophyta</taxon>
        <taxon>Embryophyta</taxon>
        <taxon>Tracheophyta</taxon>
        <taxon>Spermatophyta</taxon>
        <taxon>Magnoliopsida</taxon>
        <taxon>eudicotyledons</taxon>
        <taxon>Gunneridae</taxon>
        <taxon>Pentapetalae</taxon>
        <taxon>rosids</taxon>
        <taxon>fabids</taxon>
        <taxon>Fabales</taxon>
        <taxon>Fabaceae</taxon>
        <taxon>Papilionoideae</taxon>
        <taxon>50 kb inversion clade</taxon>
        <taxon>NPAAA clade</taxon>
        <taxon>Hologalegina</taxon>
        <taxon>IRL clade</taxon>
        <taxon>Trifolieae</taxon>
        <taxon>Trifolium</taxon>
    </lineage>
</organism>